<feature type="region of interest" description="Disordered" evidence="1">
    <location>
        <begin position="334"/>
        <end position="382"/>
    </location>
</feature>
<feature type="signal peptide" evidence="3">
    <location>
        <begin position="1"/>
        <end position="20"/>
    </location>
</feature>
<reference evidence="5 6" key="1">
    <citation type="journal article" date="2016" name="Genome Announc.">
        <title>Genome Sequence of Madurella mycetomatis mm55, Isolated from a Human Mycetoma Case in Sudan.</title>
        <authorList>
            <person name="Smit S."/>
            <person name="Derks M.F."/>
            <person name="Bervoets S."/>
            <person name="Fahal A."/>
            <person name="van Leeuwen W."/>
            <person name="van Belkum A."/>
            <person name="van de Sande W.W."/>
        </authorList>
    </citation>
    <scope>NUCLEOTIDE SEQUENCE [LARGE SCALE GENOMIC DNA]</scope>
    <source>
        <strain evidence="6">mm55</strain>
    </source>
</reference>
<feature type="transmembrane region" description="Helical" evidence="2">
    <location>
        <begin position="299"/>
        <end position="328"/>
    </location>
</feature>
<evidence type="ECO:0000256" key="2">
    <source>
        <dbReference type="SAM" id="Phobius"/>
    </source>
</evidence>
<dbReference type="EMBL" id="LCTW02000048">
    <property type="protein sequence ID" value="KXX80877.1"/>
    <property type="molecule type" value="Genomic_DNA"/>
</dbReference>
<dbReference type="PANTHER" id="PTHR40622:SF1">
    <property type="match status" value="1"/>
</dbReference>
<feature type="compositionally biased region" description="Basic and acidic residues" evidence="1">
    <location>
        <begin position="349"/>
        <end position="366"/>
    </location>
</feature>
<gene>
    <name evidence="5" type="ORF">MMYC01_202057</name>
</gene>
<keyword evidence="2" id="KW-0472">Membrane</keyword>
<comment type="caution">
    <text evidence="5">The sequence shown here is derived from an EMBL/GenBank/DDBJ whole genome shotgun (WGS) entry which is preliminary data.</text>
</comment>
<evidence type="ECO:0000259" key="4">
    <source>
        <dbReference type="Pfam" id="PF24854"/>
    </source>
</evidence>
<keyword evidence="3" id="KW-0732">Signal</keyword>
<evidence type="ECO:0000313" key="6">
    <source>
        <dbReference type="Proteomes" id="UP000078237"/>
    </source>
</evidence>
<sequence>MLLQPLTVAAGLLALPAAQAFLLPPEISDADIQIAHDLEMVGPQIAEIQVIDVECPGCPILVKGKHGHNIQMPTDRANHLELTFTVDHQPAFDRLLLNGLELYPANDPLRVLGDVLSAPQVLDAGERKHHGGKKHRRPHHNKLMPQLLGYGVNMSEKKDVDGEFTLIELDLQILEIGTTFIDGIPSVNVKLIKDKAGRLVISHIEKTASKRLLEAAEGGPEECKTMLCTLIAIAKGAKERIGKLKPFGKCHGGHTKGGMRPAAGHPHPHHHHAPGSGHWREGYRKHSWGQLFKNIASHIILPVLIGIVAGVSISLMGMAVGTVIVSLWRMSRRRRSHRHHAGRAHRASRKEAAAAEEKSVLIEHQDPPPSYDEEETTESAEI</sequence>
<dbReference type="AlphaFoldDB" id="A0A175WAZ4"/>
<evidence type="ECO:0000256" key="3">
    <source>
        <dbReference type="SAM" id="SignalP"/>
    </source>
</evidence>
<dbReference type="PANTHER" id="PTHR40622">
    <property type="match status" value="1"/>
</dbReference>
<accession>A0A175WAZ4</accession>
<keyword evidence="2" id="KW-1133">Transmembrane helix</keyword>
<keyword evidence="2" id="KW-0812">Transmembrane</keyword>
<dbReference type="VEuPathDB" id="FungiDB:MMYC01_202057"/>
<keyword evidence="6" id="KW-1185">Reference proteome</keyword>
<feature type="chain" id="PRO_5008043830" description="DUF7728 domain-containing protein" evidence="3">
    <location>
        <begin position="21"/>
        <end position="382"/>
    </location>
</feature>
<feature type="compositionally biased region" description="Basic residues" evidence="1">
    <location>
        <begin position="334"/>
        <end position="348"/>
    </location>
</feature>
<feature type="compositionally biased region" description="Acidic residues" evidence="1">
    <location>
        <begin position="371"/>
        <end position="382"/>
    </location>
</feature>
<evidence type="ECO:0000313" key="5">
    <source>
        <dbReference type="EMBL" id="KXX80877.1"/>
    </source>
</evidence>
<dbReference type="InterPro" id="IPR056145">
    <property type="entry name" value="DUF7728"/>
</dbReference>
<name>A0A175WAZ4_9PEZI</name>
<organism evidence="5 6">
    <name type="scientific">Madurella mycetomatis</name>
    <dbReference type="NCBI Taxonomy" id="100816"/>
    <lineage>
        <taxon>Eukaryota</taxon>
        <taxon>Fungi</taxon>
        <taxon>Dikarya</taxon>
        <taxon>Ascomycota</taxon>
        <taxon>Pezizomycotina</taxon>
        <taxon>Sordariomycetes</taxon>
        <taxon>Sordariomycetidae</taxon>
        <taxon>Sordariales</taxon>
        <taxon>Sordariales incertae sedis</taxon>
        <taxon>Madurella</taxon>
    </lineage>
</organism>
<evidence type="ECO:0000256" key="1">
    <source>
        <dbReference type="SAM" id="MobiDB-lite"/>
    </source>
</evidence>
<dbReference type="OrthoDB" id="5409353at2759"/>
<dbReference type="Pfam" id="PF24854">
    <property type="entry name" value="DUF7728"/>
    <property type="match status" value="1"/>
</dbReference>
<feature type="domain" description="DUF7728" evidence="4">
    <location>
        <begin position="47"/>
        <end position="209"/>
    </location>
</feature>
<proteinExistence type="predicted"/>
<feature type="region of interest" description="Disordered" evidence="1">
    <location>
        <begin position="256"/>
        <end position="280"/>
    </location>
</feature>
<protein>
    <recommendedName>
        <fullName evidence="4">DUF7728 domain-containing protein</fullName>
    </recommendedName>
</protein>
<dbReference type="Proteomes" id="UP000078237">
    <property type="component" value="Unassembled WGS sequence"/>
</dbReference>